<feature type="compositionally biased region" description="Basic and acidic residues" evidence="1">
    <location>
        <begin position="83"/>
        <end position="99"/>
    </location>
</feature>
<evidence type="ECO:0000259" key="2">
    <source>
        <dbReference type="PROSITE" id="PS51549"/>
    </source>
</evidence>
<evidence type="ECO:0000313" key="4">
    <source>
        <dbReference type="Proteomes" id="UP000281726"/>
    </source>
</evidence>
<name>A0A3A9ZIJ6_9ACTN</name>
<dbReference type="Proteomes" id="UP000281726">
    <property type="component" value="Unassembled WGS sequence"/>
</dbReference>
<proteinExistence type="predicted"/>
<evidence type="ECO:0000313" key="3">
    <source>
        <dbReference type="EMBL" id="RKN47949.1"/>
    </source>
</evidence>
<dbReference type="AlphaFoldDB" id="A0A3A9ZIJ6"/>
<dbReference type="Pfam" id="PF10517">
    <property type="entry name" value="DM13"/>
    <property type="match status" value="1"/>
</dbReference>
<feature type="region of interest" description="Disordered" evidence="1">
    <location>
        <begin position="1"/>
        <end position="101"/>
    </location>
</feature>
<evidence type="ECO:0000256" key="1">
    <source>
        <dbReference type="SAM" id="MobiDB-lite"/>
    </source>
</evidence>
<feature type="domain" description="DM13" evidence="2">
    <location>
        <begin position="109"/>
        <end position="217"/>
    </location>
</feature>
<sequence length="219" mass="22798">MPDAEPSDDPADAGPDPDDAGDDPAGESPEADEEAGTDGAPPDPDGERETDGDTEGETEGDADSDAEEGSDADPEESGDTGDDSQRSGDADGAPADRSDGAGNRLLLAGEFVDHEHDTSGTAQLVELADGRRQLVLRDLDTSNGPDLFVRLSDQRVVRGAAGWDAFTEGRYVDVARLKGNRGDQVYDVDPSVDIDGLTSVSIWCKRFSVSFGAASLRAG</sequence>
<reference evidence="3 4" key="1">
    <citation type="journal article" date="2004" name="Syst. Appl. Microbiol.">
        <title>Cryptoendolithic actinomycetes from antarctic sandstone rock samples: Micromonospora endolithica sp. nov. and two isolates related to Micromonospora coerulea Jensen 1932.</title>
        <authorList>
            <person name="Hirsch P."/>
            <person name="Mevs U."/>
            <person name="Kroppenstedt R.M."/>
            <person name="Schumann P."/>
            <person name="Stackebrandt E."/>
        </authorList>
    </citation>
    <scope>NUCLEOTIDE SEQUENCE [LARGE SCALE GENOMIC DNA]</scope>
    <source>
        <strain evidence="3 4">JCM 12677</strain>
    </source>
</reference>
<comment type="caution">
    <text evidence="3">The sequence shown here is derived from an EMBL/GenBank/DDBJ whole genome shotgun (WGS) entry which is preliminary data.</text>
</comment>
<keyword evidence="4" id="KW-1185">Reference proteome</keyword>
<dbReference type="OrthoDB" id="4751481at2"/>
<dbReference type="InterPro" id="IPR019545">
    <property type="entry name" value="DM13_domain"/>
</dbReference>
<gene>
    <name evidence="3" type="ORF">D7223_13950</name>
</gene>
<feature type="compositionally biased region" description="Acidic residues" evidence="1">
    <location>
        <begin position="52"/>
        <end position="82"/>
    </location>
</feature>
<dbReference type="PROSITE" id="PS51549">
    <property type="entry name" value="DM13"/>
    <property type="match status" value="1"/>
</dbReference>
<dbReference type="EMBL" id="RBAK01000004">
    <property type="protein sequence ID" value="RKN47949.1"/>
    <property type="molecule type" value="Genomic_DNA"/>
</dbReference>
<protein>
    <recommendedName>
        <fullName evidence="2">DM13 domain-containing protein</fullName>
    </recommendedName>
</protein>
<organism evidence="3 4">
    <name type="scientific">Micromonospora endolithica</name>
    <dbReference type="NCBI Taxonomy" id="230091"/>
    <lineage>
        <taxon>Bacteria</taxon>
        <taxon>Bacillati</taxon>
        <taxon>Actinomycetota</taxon>
        <taxon>Actinomycetes</taxon>
        <taxon>Micromonosporales</taxon>
        <taxon>Micromonosporaceae</taxon>
        <taxon>Micromonospora</taxon>
    </lineage>
</organism>
<feature type="compositionally biased region" description="Acidic residues" evidence="1">
    <location>
        <begin position="1"/>
        <end position="36"/>
    </location>
</feature>
<accession>A0A3A9ZIJ6</accession>